<dbReference type="EMBL" id="PNCG01000330">
    <property type="protein sequence ID" value="TMP77515.1"/>
    <property type="molecule type" value="Genomic_DNA"/>
</dbReference>
<evidence type="ECO:0000313" key="4">
    <source>
        <dbReference type="Proteomes" id="UP000305874"/>
    </source>
</evidence>
<feature type="region of interest" description="Disordered" evidence="1">
    <location>
        <begin position="1"/>
        <end position="21"/>
    </location>
</feature>
<evidence type="ECO:0000259" key="2">
    <source>
        <dbReference type="Pfam" id="PF11396"/>
    </source>
</evidence>
<feature type="non-terminal residue" evidence="3">
    <location>
        <position position="86"/>
    </location>
</feature>
<proteinExistence type="predicted"/>
<dbReference type="Pfam" id="PF11396">
    <property type="entry name" value="PepSY_like"/>
    <property type="match status" value="1"/>
</dbReference>
<evidence type="ECO:0000313" key="3">
    <source>
        <dbReference type="EMBL" id="TMP77515.1"/>
    </source>
</evidence>
<dbReference type="AlphaFoldDB" id="A0A5S3YNG4"/>
<reference evidence="3 4" key="1">
    <citation type="submission" date="2017-12" db="EMBL/GenBank/DDBJ databases">
        <authorList>
            <person name="Paulsen S."/>
            <person name="Gram L.K."/>
        </authorList>
    </citation>
    <scope>NUCLEOTIDE SEQUENCE [LARGE SCALE GENOMIC DNA]</scope>
    <source>
        <strain evidence="3 4">S2897</strain>
    </source>
</reference>
<sequence>MVSASSLFAQSKNSTPEAEKAFTKKFPTAVATKWAKEKKNEYEVEFTLNNKKGSANFSGTGEWLETELEIPLSALPDNVKNGFTTS</sequence>
<organism evidence="3 4">
    <name type="scientific">Pseudoalteromonas ruthenica</name>
    <dbReference type="NCBI Taxonomy" id="151081"/>
    <lineage>
        <taxon>Bacteria</taxon>
        <taxon>Pseudomonadati</taxon>
        <taxon>Pseudomonadota</taxon>
        <taxon>Gammaproteobacteria</taxon>
        <taxon>Alteromonadales</taxon>
        <taxon>Pseudoalteromonadaceae</taxon>
        <taxon>Pseudoalteromonas</taxon>
    </lineage>
</organism>
<dbReference type="InterPro" id="IPR021533">
    <property type="entry name" value="PepSY-like"/>
</dbReference>
<evidence type="ECO:0000256" key="1">
    <source>
        <dbReference type="SAM" id="MobiDB-lite"/>
    </source>
</evidence>
<dbReference type="Proteomes" id="UP000305874">
    <property type="component" value="Unassembled WGS sequence"/>
</dbReference>
<dbReference type="SUPFAM" id="SSF160574">
    <property type="entry name" value="BT0923-like"/>
    <property type="match status" value="1"/>
</dbReference>
<comment type="caution">
    <text evidence="3">The sequence shown here is derived from an EMBL/GenBank/DDBJ whole genome shotgun (WGS) entry which is preliminary data.</text>
</comment>
<accession>A0A5S3YNG4</accession>
<feature type="compositionally biased region" description="Polar residues" evidence="1">
    <location>
        <begin position="1"/>
        <end position="16"/>
    </location>
</feature>
<feature type="domain" description="Putative beta-lactamase-inhibitor-like PepSY-like" evidence="2">
    <location>
        <begin position="40"/>
        <end position="85"/>
    </location>
</feature>
<reference evidence="4" key="2">
    <citation type="submission" date="2019-06" db="EMBL/GenBank/DDBJ databases">
        <title>Co-occurence of chitin degradation, pigmentation and bioactivity in marine Pseudoalteromonas.</title>
        <authorList>
            <person name="Sonnenschein E.C."/>
            <person name="Bech P.K."/>
        </authorList>
    </citation>
    <scope>NUCLEOTIDE SEQUENCE [LARGE SCALE GENOMIC DNA]</scope>
    <source>
        <strain evidence="4">S2897</strain>
    </source>
</reference>
<name>A0A5S3YNG4_9GAMM</name>
<gene>
    <name evidence="3" type="ORF">CWC05_20315</name>
</gene>
<protein>
    <recommendedName>
        <fullName evidence="2">Putative beta-lactamase-inhibitor-like PepSY-like domain-containing protein</fullName>
    </recommendedName>
</protein>
<dbReference type="Gene3D" id="3.10.450.360">
    <property type="match status" value="1"/>
</dbReference>